<dbReference type="Gene3D" id="3.50.50.60">
    <property type="entry name" value="FAD/NAD(P)-binding domain"/>
    <property type="match status" value="1"/>
</dbReference>
<dbReference type="InterPro" id="IPR036188">
    <property type="entry name" value="FAD/NAD-bd_sf"/>
</dbReference>
<evidence type="ECO:0000256" key="1">
    <source>
        <dbReference type="ARBA" id="ARBA00023002"/>
    </source>
</evidence>
<evidence type="ECO:0000259" key="3">
    <source>
        <dbReference type="Pfam" id="PF01266"/>
    </source>
</evidence>
<evidence type="ECO:0000256" key="2">
    <source>
        <dbReference type="SAM" id="MobiDB-lite"/>
    </source>
</evidence>
<keyword evidence="1" id="KW-0560">Oxidoreductase</keyword>
<keyword evidence="5" id="KW-1185">Reference proteome</keyword>
<dbReference type="Pfam" id="PF01266">
    <property type="entry name" value="DAO"/>
    <property type="match status" value="1"/>
</dbReference>
<dbReference type="RefSeq" id="WP_327160444.1">
    <property type="nucleotide sequence ID" value="NZ_CP108188.1"/>
</dbReference>
<reference evidence="4 5" key="1">
    <citation type="submission" date="2022-10" db="EMBL/GenBank/DDBJ databases">
        <title>The complete genomes of actinobacterial strains from the NBC collection.</title>
        <authorList>
            <person name="Joergensen T.S."/>
            <person name="Alvarez Arevalo M."/>
            <person name="Sterndorff E.B."/>
            <person name="Faurdal D."/>
            <person name="Vuksanovic O."/>
            <person name="Mourched A.-S."/>
            <person name="Charusanti P."/>
            <person name="Shaw S."/>
            <person name="Blin K."/>
            <person name="Weber T."/>
        </authorList>
    </citation>
    <scope>NUCLEOTIDE SEQUENCE [LARGE SCALE GENOMIC DNA]</scope>
    <source>
        <strain evidence="4 5">NBC_00123</strain>
    </source>
</reference>
<feature type="region of interest" description="Disordered" evidence="2">
    <location>
        <begin position="410"/>
        <end position="432"/>
    </location>
</feature>
<dbReference type="InterPro" id="IPR006076">
    <property type="entry name" value="FAD-dep_OxRdtase"/>
</dbReference>
<gene>
    <name evidence="4" type="ORF">OG814_35160</name>
</gene>
<dbReference type="SUPFAM" id="SSF51905">
    <property type="entry name" value="FAD/NAD(P)-binding domain"/>
    <property type="match status" value="1"/>
</dbReference>
<organism evidence="4 5">
    <name type="scientific">Streptomyces zaomyceticus</name>
    <dbReference type="NCBI Taxonomy" id="68286"/>
    <lineage>
        <taxon>Bacteria</taxon>
        <taxon>Bacillati</taxon>
        <taxon>Actinomycetota</taxon>
        <taxon>Actinomycetes</taxon>
        <taxon>Kitasatosporales</taxon>
        <taxon>Streptomycetaceae</taxon>
        <taxon>Streptomyces</taxon>
    </lineage>
</organism>
<dbReference type="PANTHER" id="PTHR13847">
    <property type="entry name" value="SARCOSINE DEHYDROGENASE-RELATED"/>
    <property type="match status" value="1"/>
</dbReference>
<accession>A0ABZ1LK60</accession>
<feature type="domain" description="FAD dependent oxidoreductase" evidence="3">
    <location>
        <begin position="18"/>
        <end position="312"/>
    </location>
</feature>
<dbReference type="Proteomes" id="UP001622594">
    <property type="component" value="Chromosome"/>
</dbReference>
<evidence type="ECO:0000313" key="4">
    <source>
        <dbReference type="EMBL" id="WTR74154.1"/>
    </source>
</evidence>
<name>A0ABZ1LK60_9ACTN</name>
<dbReference type="EMBL" id="CP108188">
    <property type="protein sequence ID" value="WTR74154.1"/>
    <property type="molecule type" value="Genomic_DNA"/>
</dbReference>
<evidence type="ECO:0000313" key="5">
    <source>
        <dbReference type="Proteomes" id="UP001622594"/>
    </source>
</evidence>
<sequence>MVTPAGGGAGERIRWPGVVVVGAGVTGLLVTERLRRSGVPVLLVEQRGLGAGQTGHCHGYLHRGYIYRRLGASQQSALAGCADWWGRRLARAGGESFVGGESVIGFTGDEEREETLAAWTSLGMPWKEVRVPGLAGTTGTFAVPEATVSPRAAVRAVAGIAESTPRVHGRAVLPRLSGRTVSELGILTDEGTTTVSAPAYVLAAGLGTPGLLGPWARALGMRTRLSYMLVVRSGRDLPGAFCLPADSAQGLFVASRPAGRDRVYLLSTFVNFWPSAEDEDARRSWLGAAGRVLATHVPALWDDPDARWGLYPAGKIEVDLPDEGGLPEGGVLDVGWDNAVAVLPGKFVLAPLYADRCVERLARLTDLDRLRGPSPVTPEPPIGTYGSGDSSWAAEDWEMTPLFSRAELFDGPGPARRVPAPSQWKEIDRWSA</sequence>
<proteinExistence type="predicted"/>
<dbReference type="PANTHER" id="PTHR13847:SF289">
    <property type="entry name" value="GLYCINE OXIDASE"/>
    <property type="match status" value="1"/>
</dbReference>
<protein>
    <submittedName>
        <fullName evidence="4">FAD-binding oxidoreductase</fullName>
    </submittedName>
</protein>
<dbReference type="Gene3D" id="3.30.9.10">
    <property type="entry name" value="D-Amino Acid Oxidase, subunit A, domain 2"/>
    <property type="match status" value="1"/>
</dbReference>